<dbReference type="PANTHER" id="PTHR18640">
    <property type="entry name" value="SOLUTE CARRIER FAMILY 10 MEMBER 7"/>
    <property type="match status" value="1"/>
</dbReference>
<accession>A0AAV4QJM4</accession>
<evidence type="ECO:0000313" key="4">
    <source>
        <dbReference type="Proteomes" id="UP001054945"/>
    </source>
</evidence>
<reference evidence="3 4" key="1">
    <citation type="submission" date="2021-06" db="EMBL/GenBank/DDBJ databases">
        <title>Caerostris extrusa draft genome.</title>
        <authorList>
            <person name="Kono N."/>
            <person name="Arakawa K."/>
        </authorList>
    </citation>
    <scope>NUCLEOTIDE SEQUENCE [LARGE SCALE GENOMIC DNA]</scope>
</reference>
<feature type="transmembrane region" description="Helical" evidence="2">
    <location>
        <begin position="138"/>
        <end position="160"/>
    </location>
</feature>
<dbReference type="InterPro" id="IPR038770">
    <property type="entry name" value="Na+/solute_symporter_sf"/>
</dbReference>
<feature type="transmembrane region" description="Helical" evidence="2">
    <location>
        <begin position="43"/>
        <end position="60"/>
    </location>
</feature>
<keyword evidence="4" id="KW-1185">Reference proteome</keyword>
<dbReference type="Pfam" id="PF13593">
    <property type="entry name" value="SBF_like"/>
    <property type="match status" value="1"/>
</dbReference>
<name>A0AAV4QJM4_CAEEX</name>
<feature type="transmembrane region" description="Helical" evidence="2">
    <location>
        <begin position="72"/>
        <end position="94"/>
    </location>
</feature>
<dbReference type="AlphaFoldDB" id="A0AAV4QJM4"/>
<feature type="transmembrane region" description="Helical" evidence="2">
    <location>
        <begin position="106"/>
        <end position="126"/>
    </location>
</feature>
<comment type="caution">
    <text evidence="3">The sequence shown here is derived from an EMBL/GenBank/DDBJ whole genome shotgun (WGS) entry which is preliminary data.</text>
</comment>
<feature type="transmembrane region" description="Helical" evidence="2">
    <location>
        <begin position="7"/>
        <end position="28"/>
    </location>
</feature>
<keyword evidence="2" id="KW-1133">Transmembrane helix</keyword>
<dbReference type="GO" id="GO:0005886">
    <property type="term" value="C:plasma membrane"/>
    <property type="evidence" value="ECO:0007669"/>
    <property type="project" value="TreeGrafter"/>
</dbReference>
<gene>
    <name evidence="3" type="primary">Slc10a7</name>
    <name evidence="3" type="ORF">CEXT_675641</name>
</gene>
<keyword evidence="2" id="KW-0812">Transmembrane</keyword>
<dbReference type="Gene3D" id="1.20.1530.20">
    <property type="match status" value="1"/>
</dbReference>
<comment type="similarity">
    <text evidence="1">Belongs to the bile acid:sodium symporter (BASS) (TC 2.A.28) family.</text>
</comment>
<dbReference type="EMBL" id="BPLR01006369">
    <property type="protein sequence ID" value="GIY09370.1"/>
    <property type="molecule type" value="Genomic_DNA"/>
</dbReference>
<evidence type="ECO:0000256" key="1">
    <source>
        <dbReference type="ARBA" id="ARBA00006528"/>
    </source>
</evidence>
<evidence type="ECO:0000256" key="2">
    <source>
        <dbReference type="SAM" id="Phobius"/>
    </source>
</evidence>
<organism evidence="3 4">
    <name type="scientific">Caerostris extrusa</name>
    <name type="common">Bark spider</name>
    <name type="synonym">Caerostris bankana</name>
    <dbReference type="NCBI Taxonomy" id="172846"/>
    <lineage>
        <taxon>Eukaryota</taxon>
        <taxon>Metazoa</taxon>
        <taxon>Ecdysozoa</taxon>
        <taxon>Arthropoda</taxon>
        <taxon>Chelicerata</taxon>
        <taxon>Arachnida</taxon>
        <taxon>Araneae</taxon>
        <taxon>Araneomorphae</taxon>
        <taxon>Entelegynae</taxon>
        <taxon>Araneoidea</taxon>
        <taxon>Araneidae</taxon>
        <taxon>Caerostris</taxon>
    </lineage>
</organism>
<dbReference type="PANTHER" id="PTHR18640:SF5">
    <property type="entry name" value="SODIUM_BILE ACID COTRANSPORTER 7"/>
    <property type="match status" value="1"/>
</dbReference>
<keyword evidence="2" id="KW-0472">Membrane</keyword>
<evidence type="ECO:0008006" key="5">
    <source>
        <dbReference type="Google" id="ProtNLM"/>
    </source>
</evidence>
<dbReference type="InterPro" id="IPR016833">
    <property type="entry name" value="Put_Na-Bile_cotransptr"/>
</dbReference>
<proteinExistence type="inferred from homology"/>
<evidence type="ECO:0000313" key="3">
    <source>
        <dbReference type="EMBL" id="GIY09370.1"/>
    </source>
</evidence>
<protein>
    <recommendedName>
        <fullName evidence="5">Sodium/bile acid cotransporter 7</fullName>
    </recommendedName>
</protein>
<sequence length="168" mass="18336">MAVREIIYFLNKPFLIFIIVSIILAYLYPEIGAKGGILKPEITVKYGAIFIIFFISGVSLQSKELIAAACQLRVHLVIQIFSLLFIPLLVQIFVQLLGQVYPNPDLLAGFVTVSCMPPPVSSAVLLTKTVGGNEATAVFNSALGSLLGLFITPALLYLFFNGSEMYQC</sequence>
<dbReference type="Proteomes" id="UP001054945">
    <property type="component" value="Unassembled WGS sequence"/>
</dbReference>